<feature type="signal peptide" evidence="1">
    <location>
        <begin position="1"/>
        <end position="30"/>
    </location>
</feature>
<evidence type="ECO:0000256" key="1">
    <source>
        <dbReference type="SAM" id="SignalP"/>
    </source>
</evidence>
<evidence type="ECO:0000313" key="3">
    <source>
        <dbReference type="Proteomes" id="UP000824633"/>
    </source>
</evidence>
<gene>
    <name evidence="2" type="ORF">psyc5s11_29830</name>
</gene>
<dbReference type="EMBL" id="AP024849">
    <property type="protein sequence ID" value="BCZ46916.1"/>
    <property type="molecule type" value="Genomic_DNA"/>
</dbReference>
<dbReference type="RefSeq" id="WP_224033312.1">
    <property type="nucleotide sequence ID" value="NZ_AP024849.1"/>
</dbReference>
<protein>
    <submittedName>
        <fullName evidence="2">Uncharacterized protein</fullName>
    </submittedName>
</protein>
<dbReference type="Proteomes" id="UP000824633">
    <property type="component" value="Chromosome"/>
</dbReference>
<feature type="chain" id="PRO_5047197893" evidence="1">
    <location>
        <begin position="31"/>
        <end position="199"/>
    </location>
</feature>
<keyword evidence="1" id="KW-0732">Signal</keyword>
<reference evidence="3" key="1">
    <citation type="submission" date="2021-07" db="EMBL/GenBank/DDBJ databases">
        <title>Complete genome sequencing of a Clostridium isolate.</title>
        <authorList>
            <person name="Ueki A."/>
            <person name="Tonouchi A."/>
        </authorList>
    </citation>
    <scope>NUCLEOTIDE SEQUENCE [LARGE SCALE GENOMIC DNA]</scope>
    <source>
        <strain evidence="3">C5S11</strain>
    </source>
</reference>
<evidence type="ECO:0000313" key="2">
    <source>
        <dbReference type="EMBL" id="BCZ46916.1"/>
    </source>
</evidence>
<name>A0ABM7T6M5_9CLOT</name>
<proteinExistence type="predicted"/>
<keyword evidence="3" id="KW-1185">Reference proteome</keyword>
<organism evidence="2 3">
    <name type="scientific">Clostridium gelidum</name>
    <dbReference type="NCBI Taxonomy" id="704125"/>
    <lineage>
        <taxon>Bacteria</taxon>
        <taxon>Bacillati</taxon>
        <taxon>Bacillota</taxon>
        <taxon>Clostridia</taxon>
        <taxon>Eubacteriales</taxon>
        <taxon>Clostridiaceae</taxon>
        <taxon>Clostridium</taxon>
    </lineage>
</organism>
<accession>A0ABM7T6M5</accession>
<sequence>MKRKLMTKIISSFLVAGTLLFMAPSSKASADIMFNMISRAAKTCSSIQMEQQKILSRGSMVTPSRPSIPTPISIPQIQQKKNLATFAIDSYIEHSTDHKQSEEIVHRSNLPITILTWMSGYGNVTGVSIDGVALDSALVGKAAYDNVDIDTRCMEFITLDDSTISALNNGKHKVVVSCTGLSGSSFVTFTDDFTFDLEN</sequence>